<proteinExistence type="evidence at transcript level"/>
<organism evidence="1">
    <name type="scientific">Lotus japonicus</name>
    <name type="common">Lotus corniculatus var. japonicus</name>
    <dbReference type="NCBI Taxonomy" id="34305"/>
    <lineage>
        <taxon>Eukaryota</taxon>
        <taxon>Viridiplantae</taxon>
        <taxon>Streptophyta</taxon>
        <taxon>Embryophyta</taxon>
        <taxon>Tracheophyta</taxon>
        <taxon>Spermatophyta</taxon>
        <taxon>Magnoliopsida</taxon>
        <taxon>eudicotyledons</taxon>
        <taxon>Gunneridae</taxon>
        <taxon>Pentapetalae</taxon>
        <taxon>rosids</taxon>
        <taxon>fabids</taxon>
        <taxon>Fabales</taxon>
        <taxon>Fabaceae</taxon>
        <taxon>Papilionoideae</taxon>
        <taxon>50 kb inversion clade</taxon>
        <taxon>NPAAA clade</taxon>
        <taxon>Hologalegina</taxon>
        <taxon>robinioid clade</taxon>
        <taxon>Loteae</taxon>
        <taxon>Lotus</taxon>
    </lineage>
</organism>
<sequence>MEIQVPTSILCQRLNHLNRLMRLKDMLVKEDELSAVLTNSRLTSLQEIINNFSQVDDEGPLNKWNELNQRLAWLHSMEAQDSHLLAMRSNSELASLEGYRMRKQPRPPSQNFGIVGNCWIKPPLQLMQTACAPLPEHHKPL</sequence>
<accession>I3T190</accession>
<dbReference type="EMBL" id="BT146488">
    <property type="protein sequence ID" value="AFK46282.1"/>
    <property type="molecule type" value="mRNA"/>
</dbReference>
<evidence type="ECO:0000313" key="1">
    <source>
        <dbReference type="EMBL" id="AFK46282.1"/>
    </source>
</evidence>
<reference evidence="1" key="1">
    <citation type="submission" date="2012-05" db="EMBL/GenBank/DDBJ databases">
        <authorList>
            <person name="Krishnakumar V."/>
            <person name="Cheung F."/>
            <person name="Xiao Y."/>
            <person name="Chan A."/>
            <person name="Moskal W.A."/>
            <person name="Town C.D."/>
        </authorList>
    </citation>
    <scope>NUCLEOTIDE SEQUENCE</scope>
</reference>
<protein>
    <submittedName>
        <fullName evidence="1">Uncharacterized protein</fullName>
    </submittedName>
</protein>
<dbReference type="AlphaFoldDB" id="I3T190"/>
<name>I3T190_LOTJA</name>